<dbReference type="AlphaFoldDB" id="A0A8J2L446"/>
<dbReference type="EMBL" id="CAJVCH010338901">
    <property type="protein sequence ID" value="CAG7815208.1"/>
    <property type="molecule type" value="Genomic_DNA"/>
</dbReference>
<reference evidence="2" key="1">
    <citation type="submission" date="2021-06" db="EMBL/GenBank/DDBJ databases">
        <authorList>
            <person name="Hodson N. C."/>
            <person name="Mongue J. A."/>
            <person name="Jaron S. K."/>
        </authorList>
    </citation>
    <scope>NUCLEOTIDE SEQUENCE</scope>
</reference>
<protein>
    <submittedName>
        <fullName evidence="2">Uncharacterized protein</fullName>
    </submittedName>
</protein>
<comment type="caution">
    <text evidence="2">The sequence shown here is derived from an EMBL/GenBank/DDBJ whole genome shotgun (WGS) entry which is preliminary data.</text>
</comment>
<name>A0A8J2L446_9HEXA</name>
<evidence type="ECO:0000313" key="2">
    <source>
        <dbReference type="EMBL" id="CAG7815208.1"/>
    </source>
</evidence>
<sequence>MDRDQPARYVRRAGPANGLKCTLANVNPLSGFGSEVPRICTVTIGDQEISVLPKAPLTGTSRRRRRRTESLPGRRQASRAPSGTVRQPIKTSAAPRNLPGN</sequence>
<gene>
    <name evidence="2" type="ORF">AFUS01_LOCUS25906</name>
</gene>
<evidence type="ECO:0000313" key="3">
    <source>
        <dbReference type="Proteomes" id="UP000708208"/>
    </source>
</evidence>
<dbReference type="Proteomes" id="UP000708208">
    <property type="component" value="Unassembled WGS sequence"/>
</dbReference>
<accession>A0A8J2L446</accession>
<proteinExistence type="predicted"/>
<evidence type="ECO:0000256" key="1">
    <source>
        <dbReference type="SAM" id="MobiDB-lite"/>
    </source>
</evidence>
<feature type="region of interest" description="Disordered" evidence="1">
    <location>
        <begin position="53"/>
        <end position="101"/>
    </location>
</feature>
<organism evidence="2 3">
    <name type="scientific">Allacma fusca</name>
    <dbReference type="NCBI Taxonomy" id="39272"/>
    <lineage>
        <taxon>Eukaryota</taxon>
        <taxon>Metazoa</taxon>
        <taxon>Ecdysozoa</taxon>
        <taxon>Arthropoda</taxon>
        <taxon>Hexapoda</taxon>
        <taxon>Collembola</taxon>
        <taxon>Symphypleona</taxon>
        <taxon>Sminthuridae</taxon>
        <taxon>Allacma</taxon>
    </lineage>
</organism>
<keyword evidence="3" id="KW-1185">Reference proteome</keyword>